<dbReference type="GO" id="GO:0008237">
    <property type="term" value="F:metallopeptidase activity"/>
    <property type="evidence" value="ECO:0007669"/>
    <property type="project" value="InterPro"/>
</dbReference>
<dbReference type="InterPro" id="IPR000555">
    <property type="entry name" value="JAMM/MPN+_dom"/>
</dbReference>
<dbReference type="Pfam" id="PF01398">
    <property type="entry name" value="JAB"/>
    <property type="match status" value="1"/>
</dbReference>
<dbReference type="InterPro" id="IPR024969">
    <property type="entry name" value="EIF3F/CSN6-like_C"/>
</dbReference>
<dbReference type="AlphaFoldDB" id="A0A1W5CTD8"/>
<dbReference type="EMBL" id="FWEW01000222">
    <property type="protein sequence ID" value="SLM34117.1"/>
    <property type="molecule type" value="Genomic_DNA"/>
</dbReference>
<feature type="domain" description="MPN" evidence="4">
    <location>
        <begin position="22"/>
        <end position="166"/>
    </location>
</feature>
<organism evidence="5 6">
    <name type="scientific">Lasallia pustulata</name>
    <dbReference type="NCBI Taxonomy" id="136370"/>
    <lineage>
        <taxon>Eukaryota</taxon>
        <taxon>Fungi</taxon>
        <taxon>Dikarya</taxon>
        <taxon>Ascomycota</taxon>
        <taxon>Pezizomycotina</taxon>
        <taxon>Lecanoromycetes</taxon>
        <taxon>OSLEUM clade</taxon>
        <taxon>Umbilicariomycetidae</taxon>
        <taxon>Umbilicariales</taxon>
        <taxon>Umbilicariaceae</taxon>
        <taxon>Lasallia</taxon>
    </lineage>
</organism>
<dbReference type="Proteomes" id="UP000192927">
    <property type="component" value="Unassembled WGS sequence"/>
</dbReference>
<reference evidence="6" key="1">
    <citation type="submission" date="2017-03" db="EMBL/GenBank/DDBJ databases">
        <authorList>
            <person name="Sharma R."/>
            <person name="Thines M."/>
        </authorList>
    </citation>
    <scope>NUCLEOTIDE SEQUENCE [LARGE SCALE GENOMIC DNA]</scope>
</reference>
<evidence type="ECO:0000259" key="4">
    <source>
        <dbReference type="PROSITE" id="PS50249"/>
    </source>
</evidence>
<evidence type="ECO:0000256" key="2">
    <source>
        <dbReference type="RuleBase" id="RU367006"/>
    </source>
</evidence>
<name>A0A1W5CTD8_9LECA</name>
<dbReference type="Gene3D" id="3.40.140.10">
    <property type="entry name" value="Cytidine Deaminase, domain 2"/>
    <property type="match status" value="1"/>
</dbReference>
<dbReference type="PANTHER" id="PTHR10540:SF8">
    <property type="entry name" value="COP9 SIGNALOSOME COMPLEX SUBUNIT 6"/>
    <property type="match status" value="1"/>
</dbReference>
<dbReference type="GO" id="GO:0005737">
    <property type="term" value="C:cytoplasm"/>
    <property type="evidence" value="ECO:0007669"/>
    <property type="project" value="UniProtKB-SubCell"/>
</dbReference>
<dbReference type="PROSITE" id="PS50249">
    <property type="entry name" value="MPN"/>
    <property type="match status" value="1"/>
</dbReference>
<evidence type="ECO:0000313" key="5">
    <source>
        <dbReference type="EMBL" id="SLM34117.1"/>
    </source>
</evidence>
<evidence type="ECO:0000256" key="1">
    <source>
        <dbReference type="ARBA" id="ARBA00010893"/>
    </source>
</evidence>
<dbReference type="CDD" id="cd08063">
    <property type="entry name" value="MPN_CSN6"/>
    <property type="match status" value="1"/>
</dbReference>
<sequence length="429" mass="46608">MADEPVNPLLSTHKAADSGLRILLHPLVLLTISDYITRHTLRRHEGPIVGALLGQQNGREISLENAFECLLLPGEGGDVILHDVWFKERLQQYKDVHKSPALDLVGWFTIAPTSGPQPQHIPIHRHIVHHYNESAVFLTFHPSMVLEGGTVGGKLPLSIYESLYERDSSTAQAGEDGDKPMQVDGEEGPLNLRFRELPYSVETGEAEMISVDFVARGGGNATAVDGTTKKSGKGQASQAPVGNGKGKEPEPKKEVNGVDDSSILSPEDEELIASLTARANAVRMLHSRIQLLRSYLSSLSSSYGTRTPPSEPTPEPTSETAPQPHLKVNHVILRSIQALINRLPLLVPADRAAFEQQALAEKNDVSLVNMLASLTKGVKDARELGRKFGIVDQARLSVKKSAVGDDFFAGMSENAAQRRGIGEEGYALR</sequence>
<dbReference type="InterPro" id="IPR037518">
    <property type="entry name" value="MPN"/>
</dbReference>
<comment type="subcellular location">
    <subcellularLocation>
        <location evidence="2">Cytoplasm</location>
    </subcellularLocation>
    <subcellularLocation>
        <location evidence="2">Nucleus</location>
    </subcellularLocation>
</comment>
<proteinExistence type="inferred from homology"/>
<feature type="compositionally biased region" description="Basic and acidic residues" evidence="3">
    <location>
        <begin position="245"/>
        <end position="256"/>
    </location>
</feature>
<keyword evidence="2" id="KW-0539">Nucleus</keyword>
<keyword evidence="2" id="KW-0963">Cytoplasm</keyword>
<feature type="region of interest" description="Disordered" evidence="3">
    <location>
        <begin position="300"/>
        <end position="325"/>
    </location>
</feature>
<accession>A0A1W5CTD8</accession>
<dbReference type="GO" id="GO:0000338">
    <property type="term" value="P:protein deneddylation"/>
    <property type="evidence" value="ECO:0007669"/>
    <property type="project" value="InterPro"/>
</dbReference>
<evidence type="ECO:0000256" key="3">
    <source>
        <dbReference type="SAM" id="MobiDB-lite"/>
    </source>
</evidence>
<comment type="function">
    <text evidence="2">Component of the COP9 signalosome complex (CSN), a complex involved in various cellular and developmental processes.</text>
</comment>
<feature type="region of interest" description="Disordered" evidence="3">
    <location>
        <begin position="168"/>
        <end position="189"/>
    </location>
</feature>
<feature type="region of interest" description="Disordered" evidence="3">
    <location>
        <begin position="222"/>
        <end position="263"/>
    </location>
</feature>
<protein>
    <recommendedName>
        <fullName evidence="2">COP9 signalosome complex subunit 6</fullName>
    </recommendedName>
</protein>
<evidence type="ECO:0000313" key="6">
    <source>
        <dbReference type="Proteomes" id="UP000192927"/>
    </source>
</evidence>
<dbReference type="GO" id="GO:0008180">
    <property type="term" value="C:COP9 signalosome"/>
    <property type="evidence" value="ECO:0007669"/>
    <property type="project" value="UniProtKB-UniRule"/>
</dbReference>
<dbReference type="Pfam" id="PF13012">
    <property type="entry name" value="MitMem_reg"/>
    <property type="match status" value="1"/>
</dbReference>
<dbReference type="PANTHER" id="PTHR10540">
    <property type="entry name" value="EUKARYOTIC TRANSLATION INITIATION FACTOR 3 SUBUNIT F-RELATED"/>
    <property type="match status" value="1"/>
</dbReference>
<comment type="similarity">
    <text evidence="1 2">Belongs to the peptidase M67A family. CSN6 subfamily.</text>
</comment>
<keyword evidence="2" id="KW-0736">Signalosome</keyword>
<dbReference type="InterPro" id="IPR033859">
    <property type="entry name" value="MPN_CSN6"/>
</dbReference>
<keyword evidence="6" id="KW-1185">Reference proteome</keyword>